<feature type="domain" description="Gfo/Idh/MocA-like oxidoreductase N-terminal" evidence="2">
    <location>
        <begin position="1"/>
        <end position="119"/>
    </location>
</feature>
<dbReference type="SUPFAM" id="SSF51735">
    <property type="entry name" value="NAD(P)-binding Rossmann-fold domains"/>
    <property type="match status" value="1"/>
</dbReference>
<dbReference type="EMBL" id="CP045737">
    <property type="protein sequence ID" value="QGG41530.1"/>
    <property type="molecule type" value="Genomic_DNA"/>
</dbReference>
<dbReference type="Proteomes" id="UP000392064">
    <property type="component" value="Chromosome"/>
</dbReference>
<reference evidence="4 5" key="1">
    <citation type="submission" date="2019-11" db="EMBL/GenBank/DDBJ databases">
        <authorList>
            <person name="Li J."/>
        </authorList>
    </citation>
    <scope>NUCLEOTIDE SEQUENCE [LARGE SCALE GENOMIC DNA]</scope>
    <source>
        <strain evidence="4 5">MF47</strain>
    </source>
</reference>
<dbReference type="InterPro" id="IPR055170">
    <property type="entry name" value="GFO_IDH_MocA-like_dom"/>
</dbReference>
<feature type="domain" description="GFO/IDH/MocA-like oxidoreductase" evidence="3">
    <location>
        <begin position="130"/>
        <end position="261"/>
    </location>
</feature>
<evidence type="ECO:0000313" key="4">
    <source>
        <dbReference type="EMBL" id="QGG41530.1"/>
    </source>
</evidence>
<organism evidence="4 5">
    <name type="scientific">Aeromicrobium yanjiei</name>
    <dbReference type="NCBI Taxonomy" id="2662028"/>
    <lineage>
        <taxon>Bacteria</taxon>
        <taxon>Bacillati</taxon>
        <taxon>Actinomycetota</taxon>
        <taxon>Actinomycetes</taxon>
        <taxon>Propionibacteriales</taxon>
        <taxon>Nocardioidaceae</taxon>
        <taxon>Aeromicrobium</taxon>
    </lineage>
</organism>
<proteinExistence type="predicted"/>
<dbReference type="PANTHER" id="PTHR43818:SF11">
    <property type="entry name" value="BCDNA.GH03377"/>
    <property type="match status" value="1"/>
</dbReference>
<dbReference type="PANTHER" id="PTHR43818">
    <property type="entry name" value="BCDNA.GH03377"/>
    <property type="match status" value="1"/>
</dbReference>
<evidence type="ECO:0000259" key="3">
    <source>
        <dbReference type="Pfam" id="PF22725"/>
    </source>
</evidence>
<protein>
    <submittedName>
        <fullName evidence="4">Gfo/Idh/MocA family oxidoreductase</fullName>
    </submittedName>
</protein>
<evidence type="ECO:0000259" key="2">
    <source>
        <dbReference type="Pfam" id="PF01408"/>
    </source>
</evidence>
<keyword evidence="5" id="KW-1185">Reference proteome</keyword>
<dbReference type="SUPFAM" id="SSF55347">
    <property type="entry name" value="Glyceraldehyde-3-phosphate dehydrogenase-like, C-terminal domain"/>
    <property type="match status" value="1"/>
</dbReference>
<dbReference type="Pfam" id="PF22725">
    <property type="entry name" value="GFO_IDH_MocA_C3"/>
    <property type="match status" value="1"/>
</dbReference>
<dbReference type="Gene3D" id="3.40.50.720">
    <property type="entry name" value="NAD(P)-binding Rossmann-like Domain"/>
    <property type="match status" value="1"/>
</dbReference>
<gene>
    <name evidence="4" type="ORF">GEV26_09250</name>
</gene>
<keyword evidence="1" id="KW-0560">Oxidoreductase</keyword>
<dbReference type="GO" id="GO:0000166">
    <property type="term" value="F:nucleotide binding"/>
    <property type="evidence" value="ECO:0007669"/>
    <property type="project" value="InterPro"/>
</dbReference>
<dbReference type="RefSeq" id="WP_153652798.1">
    <property type="nucleotide sequence ID" value="NZ_WJWW01000002.1"/>
</dbReference>
<dbReference type="KEGG" id="aef:GEV26_09250"/>
<dbReference type="InterPro" id="IPR050463">
    <property type="entry name" value="Gfo/Idh/MocA_oxidrdct_glycsds"/>
</dbReference>
<dbReference type="Gene3D" id="3.30.360.10">
    <property type="entry name" value="Dihydrodipicolinate Reductase, domain 2"/>
    <property type="match status" value="1"/>
</dbReference>
<dbReference type="GO" id="GO:0016491">
    <property type="term" value="F:oxidoreductase activity"/>
    <property type="evidence" value="ECO:0007669"/>
    <property type="project" value="UniProtKB-KW"/>
</dbReference>
<name>A0A5Q2MNF5_9ACTN</name>
<accession>A0A5Q2MNF5</accession>
<dbReference type="AlphaFoldDB" id="A0A5Q2MNF5"/>
<dbReference type="InterPro" id="IPR000683">
    <property type="entry name" value="Gfo/Idh/MocA-like_OxRdtase_N"/>
</dbReference>
<evidence type="ECO:0000313" key="5">
    <source>
        <dbReference type="Proteomes" id="UP000392064"/>
    </source>
</evidence>
<evidence type="ECO:0000256" key="1">
    <source>
        <dbReference type="ARBA" id="ARBA00023002"/>
    </source>
</evidence>
<sequence>MRVGLIGVGWGAHVQAPAFAAAPGYELVALCARTESSVRDAGTRLGISDTSTDWRSFVEREDLDLISVATPVELHHEQTLAALAAGKHVLCEKPLAVTADQAAEMVDAAAASGKATAVSFETRWQDGRYTVREQVDAGMVGTPFSVRLHQSGPYWHPSRPLQSLWMYDLASGGGYLNGLVVHDIDFVCSLFGEPVAVCADVRSSIPTRELPDGDTLEVTADDTSGILMRLDSGALAVITASVVGIHARGWTFDAFGTAGTVTLSGAPRKDRILAGGLADDGLVERELSTQQKHRLPDADGQAARGLVRAMALMLEDWLPAFSGTDTSVPSFADGLRAQRVIEAARASSAGAGWVTL</sequence>
<dbReference type="InterPro" id="IPR036291">
    <property type="entry name" value="NAD(P)-bd_dom_sf"/>
</dbReference>
<dbReference type="Pfam" id="PF01408">
    <property type="entry name" value="GFO_IDH_MocA"/>
    <property type="match status" value="1"/>
</dbReference>